<evidence type="ECO:0000313" key="4">
    <source>
        <dbReference type="EMBL" id="MBL0885512.1"/>
    </source>
</evidence>
<keyword evidence="5" id="KW-1185">Reference proteome</keyword>
<evidence type="ECO:0000313" key="5">
    <source>
        <dbReference type="Proteomes" id="UP000675409"/>
    </source>
</evidence>
<dbReference type="PROSITE" id="PS51464">
    <property type="entry name" value="SIS"/>
    <property type="match status" value="1"/>
</dbReference>
<dbReference type="InterPro" id="IPR046348">
    <property type="entry name" value="SIS_dom_sf"/>
</dbReference>
<dbReference type="EMBL" id="JABBYC010000004">
    <property type="protein sequence ID" value="MBL0885512.1"/>
    <property type="molecule type" value="Genomic_DNA"/>
</dbReference>
<dbReference type="CDD" id="cd05009">
    <property type="entry name" value="SIS_GlmS_GlmD_2"/>
    <property type="match status" value="1"/>
</dbReference>
<dbReference type="Proteomes" id="UP000675409">
    <property type="component" value="Unassembled WGS sequence"/>
</dbReference>
<evidence type="ECO:0000259" key="3">
    <source>
        <dbReference type="PROSITE" id="PS51464"/>
    </source>
</evidence>
<feature type="compositionally biased region" description="Polar residues" evidence="2">
    <location>
        <begin position="25"/>
        <end position="37"/>
    </location>
</feature>
<protein>
    <submittedName>
        <fullName evidence="4">SIS domain-containing protein</fullName>
    </submittedName>
</protein>
<evidence type="ECO:0000256" key="2">
    <source>
        <dbReference type="SAM" id="MobiDB-lite"/>
    </source>
</evidence>
<dbReference type="Pfam" id="PF01380">
    <property type="entry name" value="SIS"/>
    <property type="match status" value="1"/>
</dbReference>
<dbReference type="CDD" id="cd05008">
    <property type="entry name" value="SIS_GlmS_GlmD_1"/>
    <property type="match status" value="1"/>
</dbReference>
<dbReference type="Gene3D" id="3.40.50.10490">
    <property type="entry name" value="Glucose-6-phosphate isomerase like protein, domain 1"/>
    <property type="match status" value="3"/>
</dbReference>
<dbReference type="InterPro" id="IPR035490">
    <property type="entry name" value="GlmS/FrlB_SIS"/>
</dbReference>
<organism evidence="4 5">
    <name type="scientific">Myceligenerans indicum</name>
    <dbReference type="NCBI Taxonomy" id="2593663"/>
    <lineage>
        <taxon>Bacteria</taxon>
        <taxon>Bacillati</taxon>
        <taxon>Actinomycetota</taxon>
        <taxon>Actinomycetes</taxon>
        <taxon>Micrococcales</taxon>
        <taxon>Promicromonosporaceae</taxon>
        <taxon>Myceligenerans</taxon>
    </lineage>
</organism>
<gene>
    <name evidence="4" type="ORF">HGK34_04310</name>
</gene>
<sequence>MGGSGDRPAARSRQAPSARPRAHRTTTGSRTVSISTTTEHEIRSQPEVWARAIGAAADGASVLGRPGEQVVVLGCGTSAFVAESLAVLRERAGHGRTDAAYASEWTPGRPYDRVVAISRSGTTSEVLEALSSVPEGTVKAAVVGVAGTPVAEAADETLVLDFADEESVVQTRFPTSVLALARAGLGEDLTSVLEQAAGVLDAPLPVDPSRFDHFVFLGRAWSYGLAQEAALKIREAAQAWSESYPALDYRHGPVAVARETSLVTLFGAADPVLAADIGATGATVHHQDLDPLVQLVQAQRLAVELAVARELDPDAPRHLTRSVVLN</sequence>
<dbReference type="SUPFAM" id="SSF53697">
    <property type="entry name" value="SIS domain"/>
    <property type="match status" value="1"/>
</dbReference>
<reference evidence="4 5" key="1">
    <citation type="journal article" date="2021" name="Arch. Microbiol.">
        <title>Myceligenerans indicum sp. nov., an actinobacterium isolated from mangrove sediment of Sundarbans, India.</title>
        <authorList>
            <person name="Asha K."/>
            <person name="Bhadury P."/>
        </authorList>
    </citation>
    <scope>NUCLEOTIDE SEQUENCE [LARGE SCALE GENOMIC DNA]</scope>
    <source>
        <strain evidence="4 5">I2</strain>
    </source>
</reference>
<comment type="caution">
    <text evidence="4">The sequence shown here is derived from an EMBL/GenBank/DDBJ whole genome shotgun (WGS) entry which is preliminary data.</text>
</comment>
<dbReference type="InterPro" id="IPR001347">
    <property type="entry name" value="SIS_dom"/>
</dbReference>
<proteinExistence type="predicted"/>
<feature type="domain" description="SIS" evidence="3">
    <location>
        <begin position="59"/>
        <end position="195"/>
    </location>
</feature>
<name>A0ABS1LIW5_9MICO</name>
<dbReference type="InterPro" id="IPR035466">
    <property type="entry name" value="GlmS/AgaS_SIS"/>
</dbReference>
<accession>A0ABS1LIW5</accession>
<evidence type="ECO:0000256" key="1">
    <source>
        <dbReference type="ARBA" id="ARBA00022737"/>
    </source>
</evidence>
<feature type="region of interest" description="Disordered" evidence="2">
    <location>
        <begin position="1"/>
        <end position="43"/>
    </location>
</feature>
<keyword evidence="1" id="KW-0677">Repeat</keyword>
<dbReference type="PANTHER" id="PTHR10937">
    <property type="entry name" value="GLUCOSAMINE--FRUCTOSE-6-PHOSPHATE AMINOTRANSFERASE, ISOMERIZING"/>
    <property type="match status" value="1"/>
</dbReference>